<reference evidence="7" key="1">
    <citation type="submission" date="2017-11" db="EMBL/GenBank/DDBJ databases">
        <authorList>
            <person name="Zhu W."/>
        </authorList>
    </citation>
    <scope>NUCLEOTIDE SEQUENCE [LARGE SCALE GENOMIC DNA]</scope>
    <source>
        <strain evidence="7">CAU 1183</strain>
    </source>
</reference>
<dbReference type="PANTHER" id="PTHR14226:SF25">
    <property type="entry name" value="PHOSPHOESTERASE"/>
    <property type="match status" value="1"/>
</dbReference>
<proteinExistence type="predicted"/>
<organism evidence="6 7">
    <name type="scientific">Oceanobacillus arenosus</name>
    <dbReference type="NCBI Taxonomy" id="1229153"/>
    <lineage>
        <taxon>Bacteria</taxon>
        <taxon>Bacillati</taxon>
        <taxon>Bacillota</taxon>
        <taxon>Bacilli</taxon>
        <taxon>Bacillales</taxon>
        <taxon>Bacillaceae</taxon>
        <taxon>Oceanobacillus</taxon>
    </lineage>
</organism>
<gene>
    <name evidence="6" type="ORF">CWR48_18340</name>
</gene>
<keyword evidence="1 4" id="KW-0378">Hydrolase</keyword>
<keyword evidence="7" id="KW-1185">Reference proteome</keyword>
<dbReference type="Gene3D" id="3.40.1090.10">
    <property type="entry name" value="Cytosolic phospholipase A2 catalytic domain"/>
    <property type="match status" value="1"/>
</dbReference>
<sequence>MNANVGLLLEGGGMRCAYTAGVLDLFLDKGIEFPVVATASAGALIGSSYITKQRDRNHKLLKAVGKSPESISFLKMIREKELFGMDYIFDKIPRELVPIDFLAFQDSAAKFIIGTTNIDTGRPIYFDQFDTLEDLIKITRASCSLPVLASSIFHQEVELMDGGVSDPIPIKPLLEQGLKRNVVILTRNKGYIKRGTMLNWFFRRFFKEKPELIRLLRDRHHTYNQTMQTLVEMEKRNEVLFIQPEQPLKASRIEKSQKKLEELYKQGYSEAKNNIDALKRFINTAESNVDPLSMGIVSS</sequence>
<evidence type="ECO:0000256" key="2">
    <source>
        <dbReference type="ARBA" id="ARBA00022963"/>
    </source>
</evidence>
<accession>A0A3D8PJB3</accession>
<dbReference type="GO" id="GO:0016042">
    <property type="term" value="P:lipid catabolic process"/>
    <property type="evidence" value="ECO:0007669"/>
    <property type="project" value="UniProtKB-UniRule"/>
</dbReference>
<evidence type="ECO:0000313" key="7">
    <source>
        <dbReference type="Proteomes" id="UP000257143"/>
    </source>
</evidence>
<evidence type="ECO:0000259" key="5">
    <source>
        <dbReference type="PROSITE" id="PS51635"/>
    </source>
</evidence>
<comment type="caution">
    <text evidence="6">The sequence shown here is derived from an EMBL/GenBank/DDBJ whole genome shotgun (WGS) entry which is preliminary data.</text>
</comment>
<evidence type="ECO:0000256" key="3">
    <source>
        <dbReference type="ARBA" id="ARBA00023098"/>
    </source>
</evidence>
<keyword evidence="2 4" id="KW-0442">Lipid degradation</keyword>
<dbReference type="PROSITE" id="PS51635">
    <property type="entry name" value="PNPLA"/>
    <property type="match status" value="1"/>
</dbReference>
<dbReference type="RefSeq" id="WP_115774773.1">
    <property type="nucleotide sequence ID" value="NZ_PIOC01000028.1"/>
</dbReference>
<evidence type="ECO:0000256" key="4">
    <source>
        <dbReference type="PROSITE-ProRule" id="PRU01161"/>
    </source>
</evidence>
<comment type="caution">
    <text evidence="4">Lacks conserved residue(s) required for the propagation of feature annotation.</text>
</comment>
<evidence type="ECO:0000256" key="1">
    <source>
        <dbReference type="ARBA" id="ARBA00022801"/>
    </source>
</evidence>
<dbReference type="PANTHER" id="PTHR14226">
    <property type="entry name" value="NEUROPATHY TARGET ESTERASE/SWISS CHEESE D.MELANOGASTER"/>
    <property type="match status" value="1"/>
</dbReference>
<protein>
    <submittedName>
        <fullName evidence="6">Patatin family protein</fullName>
    </submittedName>
</protein>
<dbReference type="EMBL" id="PIOC01000028">
    <property type="protein sequence ID" value="RDW16144.1"/>
    <property type="molecule type" value="Genomic_DNA"/>
</dbReference>
<dbReference type="InterPro" id="IPR037483">
    <property type="entry name" value="YjjU-like"/>
</dbReference>
<dbReference type="InterPro" id="IPR002641">
    <property type="entry name" value="PNPLA_dom"/>
</dbReference>
<dbReference type="Proteomes" id="UP000257143">
    <property type="component" value="Unassembled WGS sequence"/>
</dbReference>
<dbReference type="AlphaFoldDB" id="A0A3D8PJB3"/>
<feature type="active site" description="Proton acceptor" evidence="4">
    <location>
        <position position="161"/>
    </location>
</feature>
<feature type="domain" description="PNPLA" evidence="5">
    <location>
        <begin position="7"/>
        <end position="174"/>
    </location>
</feature>
<dbReference type="SUPFAM" id="SSF52151">
    <property type="entry name" value="FabD/lysophospholipase-like"/>
    <property type="match status" value="1"/>
</dbReference>
<dbReference type="Pfam" id="PF01734">
    <property type="entry name" value="Patatin"/>
    <property type="match status" value="1"/>
</dbReference>
<feature type="short sequence motif" description="DGA/G" evidence="4">
    <location>
        <begin position="161"/>
        <end position="163"/>
    </location>
</feature>
<dbReference type="InterPro" id="IPR050301">
    <property type="entry name" value="NTE"/>
</dbReference>
<evidence type="ECO:0000313" key="6">
    <source>
        <dbReference type="EMBL" id="RDW16144.1"/>
    </source>
</evidence>
<name>A0A3D8PJB3_9BACI</name>
<dbReference type="Pfam" id="PF19890">
    <property type="entry name" value="DUF6363"/>
    <property type="match status" value="1"/>
</dbReference>
<dbReference type="InterPro" id="IPR016035">
    <property type="entry name" value="Acyl_Trfase/lysoPLipase"/>
</dbReference>
<dbReference type="CDD" id="cd07208">
    <property type="entry name" value="Pat_hypo_Ecoli_yjju_like"/>
    <property type="match status" value="1"/>
</dbReference>
<dbReference type="GO" id="GO:0016787">
    <property type="term" value="F:hydrolase activity"/>
    <property type="evidence" value="ECO:0007669"/>
    <property type="project" value="UniProtKB-UniRule"/>
</dbReference>
<dbReference type="InterPro" id="IPR045943">
    <property type="entry name" value="DUF6363"/>
</dbReference>
<feature type="active site" description="Nucleophile" evidence="4">
    <location>
        <position position="40"/>
    </location>
</feature>
<keyword evidence="3 4" id="KW-0443">Lipid metabolism</keyword>
<dbReference type="OrthoDB" id="9802424at2"/>